<dbReference type="Proteomes" id="UP000607796">
    <property type="component" value="Unassembled WGS sequence"/>
</dbReference>
<evidence type="ECO:0000256" key="2">
    <source>
        <dbReference type="SAM" id="Phobius"/>
    </source>
</evidence>
<comment type="caution">
    <text evidence="4">The sequence shown here is derived from an EMBL/GenBank/DDBJ whole genome shotgun (WGS) entry which is preliminary data.</text>
</comment>
<accession>A0ABR9X0U7</accession>
<dbReference type="EMBL" id="JADFFK010000006">
    <property type="protein sequence ID" value="MBE9637061.1"/>
    <property type="molecule type" value="Genomic_DNA"/>
</dbReference>
<feature type="transmembrane region" description="Helical" evidence="2">
    <location>
        <begin position="311"/>
        <end position="335"/>
    </location>
</feature>
<dbReference type="Pfam" id="PF00535">
    <property type="entry name" value="Glycos_transf_2"/>
    <property type="match status" value="1"/>
</dbReference>
<sequence length="342" mass="37346">MTSMSGTPIMARLVDPAEILVAIPTLNEEAHIARTLEALLQDSPQMRDVRIIVADGGSTDRTVEIVEAMGRTHPNIRVIHNPLKLQSAAVNLVVETCADPRHSILVRVDAHSHYRPGYVLQVADSLREHEVAGLATVMDSVGPSCFQRGSAWAMETKLGSGGSAHRGGAASQYVDHGHHAGFDLAMYRRVGGYDTGFIANEDAEYDHRVALAGGRIWLDAGIRLDYVMRPTLAKLAKQYRRYGQGRAQTLRKHRMRPRLRQIVPPIVVAASALSLLLAPVFPWALAVPALYLAAVAAMTAQTLIRKRSLCALWVGPALVCMHFAWGLGFLAELAYPSKKDAR</sequence>
<dbReference type="InterPro" id="IPR029044">
    <property type="entry name" value="Nucleotide-diphossugar_trans"/>
</dbReference>
<name>A0ABR9X0U7_9RHOB</name>
<feature type="domain" description="Glycosyltransferase 2-like" evidence="3">
    <location>
        <begin position="21"/>
        <end position="159"/>
    </location>
</feature>
<dbReference type="PANTHER" id="PTHR43630:SF2">
    <property type="entry name" value="GLYCOSYLTRANSFERASE"/>
    <property type="match status" value="1"/>
</dbReference>
<keyword evidence="2" id="KW-0812">Transmembrane</keyword>
<dbReference type="PANTHER" id="PTHR43630">
    <property type="entry name" value="POLY-BETA-1,6-N-ACETYL-D-GLUCOSAMINE SYNTHASE"/>
    <property type="match status" value="1"/>
</dbReference>
<dbReference type="SUPFAM" id="SSF53448">
    <property type="entry name" value="Nucleotide-diphospho-sugar transferases"/>
    <property type="match status" value="1"/>
</dbReference>
<dbReference type="Gene3D" id="3.90.550.10">
    <property type="entry name" value="Spore Coat Polysaccharide Biosynthesis Protein SpsA, Chain A"/>
    <property type="match status" value="1"/>
</dbReference>
<protein>
    <submittedName>
        <fullName evidence="4">Glycosyltransferase family 2 protein</fullName>
    </submittedName>
</protein>
<dbReference type="CDD" id="cd02525">
    <property type="entry name" value="Succinoglycan_BP_ExoA"/>
    <property type="match status" value="1"/>
</dbReference>
<evidence type="ECO:0000313" key="5">
    <source>
        <dbReference type="Proteomes" id="UP000607796"/>
    </source>
</evidence>
<gene>
    <name evidence="4" type="ORF">IQ782_09445</name>
</gene>
<dbReference type="InterPro" id="IPR001173">
    <property type="entry name" value="Glyco_trans_2-like"/>
</dbReference>
<keyword evidence="2" id="KW-1133">Transmembrane helix</keyword>
<reference evidence="4 5" key="1">
    <citation type="journal article" date="2021" name="Int. J. Syst. Evol. Microbiol.">
        <title>Salipiger mangrovisoli sp. nov., isolated from mangrove soil and the proposal for the reclassification of Paraphaeobacter pallidus as Salipiger pallidus comb. nov.</title>
        <authorList>
            <person name="Du J."/>
            <person name="Liu Y."/>
            <person name="Pei T."/>
            <person name="Deng M.R."/>
            <person name="Zhu H."/>
        </authorList>
    </citation>
    <scope>NUCLEOTIDE SEQUENCE [LARGE SCALE GENOMIC DNA]</scope>
    <source>
        <strain evidence="4 5">6D45A</strain>
    </source>
</reference>
<evidence type="ECO:0000259" key="3">
    <source>
        <dbReference type="Pfam" id="PF00535"/>
    </source>
</evidence>
<keyword evidence="2" id="KW-0472">Membrane</keyword>
<dbReference type="RefSeq" id="WP_194134379.1">
    <property type="nucleotide sequence ID" value="NZ_JADFFK010000006.1"/>
</dbReference>
<keyword evidence="5" id="KW-1185">Reference proteome</keyword>
<organism evidence="4 5">
    <name type="scientific">Salipiger mangrovisoli</name>
    <dbReference type="NCBI Taxonomy" id="2865933"/>
    <lineage>
        <taxon>Bacteria</taxon>
        <taxon>Pseudomonadati</taxon>
        <taxon>Pseudomonadota</taxon>
        <taxon>Alphaproteobacteria</taxon>
        <taxon>Rhodobacterales</taxon>
        <taxon>Roseobacteraceae</taxon>
        <taxon>Salipiger</taxon>
    </lineage>
</organism>
<evidence type="ECO:0000313" key="4">
    <source>
        <dbReference type="EMBL" id="MBE9637061.1"/>
    </source>
</evidence>
<comment type="similarity">
    <text evidence="1">Belongs to the glycosyltransferase 2 family. WaaE/KdtX subfamily.</text>
</comment>
<evidence type="ECO:0000256" key="1">
    <source>
        <dbReference type="ARBA" id="ARBA00038494"/>
    </source>
</evidence>
<proteinExistence type="inferred from homology"/>